<proteinExistence type="predicted"/>
<dbReference type="KEGG" id="kphy:AOZ06_26525"/>
<protein>
    <submittedName>
        <fullName evidence="1">Uncharacterized protein</fullName>
    </submittedName>
</protein>
<dbReference type="Proteomes" id="UP000063699">
    <property type="component" value="Chromosome"/>
</dbReference>
<organism evidence="1 2">
    <name type="scientific">Kibdelosporangium phytohabitans</name>
    <dbReference type="NCBI Taxonomy" id="860235"/>
    <lineage>
        <taxon>Bacteria</taxon>
        <taxon>Bacillati</taxon>
        <taxon>Actinomycetota</taxon>
        <taxon>Actinomycetes</taxon>
        <taxon>Pseudonocardiales</taxon>
        <taxon>Pseudonocardiaceae</taxon>
        <taxon>Kibdelosporangium</taxon>
    </lineage>
</organism>
<evidence type="ECO:0000313" key="2">
    <source>
        <dbReference type="Proteomes" id="UP000063699"/>
    </source>
</evidence>
<sequence>MVPSQVTPFRLNDTGLPLVPEKVPLKPGDTLAPVGTDPFQAVSRAVTPLPWWVNSAFQPCRTCWSPGNSHSRVQPPDTGSPRLVTVTVAPKPVLHWLVMV</sequence>
<accession>A0A0N9HS04</accession>
<name>A0A0N9HS04_9PSEU</name>
<gene>
    <name evidence="1" type="ORF">AOZ06_26525</name>
</gene>
<dbReference type="EMBL" id="CP012752">
    <property type="protein sequence ID" value="ALG09982.1"/>
    <property type="molecule type" value="Genomic_DNA"/>
</dbReference>
<reference evidence="1 2" key="1">
    <citation type="submission" date="2015-07" db="EMBL/GenBank/DDBJ databases">
        <title>Genome sequencing of Kibdelosporangium phytohabitans.</title>
        <authorList>
            <person name="Qin S."/>
            <person name="Xing K."/>
        </authorList>
    </citation>
    <scope>NUCLEOTIDE SEQUENCE [LARGE SCALE GENOMIC DNA]</scope>
    <source>
        <strain evidence="1 2">KLBMP1111</strain>
    </source>
</reference>
<keyword evidence="2" id="KW-1185">Reference proteome</keyword>
<dbReference type="STRING" id="860235.AOZ06_26525"/>
<evidence type="ECO:0000313" key="1">
    <source>
        <dbReference type="EMBL" id="ALG09982.1"/>
    </source>
</evidence>
<dbReference type="AlphaFoldDB" id="A0A0N9HS04"/>